<dbReference type="InterPro" id="IPR008146">
    <property type="entry name" value="Gln_synth_cat_dom"/>
</dbReference>
<dbReference type="AlphaFoldDB" id="A0A9X7VYD7"/>
<feature type="domain" description="GS catalytic" evidence="6">
    <location>
        <begin position="118"/>
        <end position="448"/>
    </location>
</feature>
<keyword evidence="8" id="KW-1185">Reference proteome</keyword>
<dbReference type="PANTHER" id="PTHR43407:SF1">
    <property type="entry name" value="LENGSIN"/>
    <property type="match status" value="1"/>
</dbReference>
<organism evidence="7 8">
    <name type="scientific">Alicyclobacillus mengziensis</name>
    <dbReference type="NCBI Taxonomy" id="2931921"/>
    <lineage>
        <taxon>Bacteria</taxon>
        <taxon>Bacillati</taxon>
        <taxon>Bacillota</taxon>
        <taxon>Bacilli</taxon>
        <taxon>Bacillales</taxon>
        <taxon>Alicyclobacillaceae</taxon>
        <taxon>Alicyclobacillus</taxon>
    </lineage>
</organism>
<name>A0A9X7VYD7_9BACL</name>
<dbReference type="SUPFAM" id="SSF55931">
    <property type="entry name" value="Glutamine synthetase/guanido kinase"/>
    <property type="match status" value="1"/>
</dbReference>
<reference evidence="7 8" key="1">
    <citation type="submission" date="2021-02" db="EMBL/GenBank/DDBJ databases">
        <title>Alicyclobacillus curvatus sp. nov. and Alicyclobacillus mengziensis sp. nov., two acidophilic bacteria isolated from acid mine drainage.</title>
        <authorList>
            <person name="Huang Y."/>
        </authorList>
    </citation>
    <scope>NUCLEOTIDE SEQUENCE [LARGE SCALE GENOMIC DNA]</scope>
    <source>
        <strain evidence="7 8">S30H14</strain>
    </source>
</reference>
<dbReference type="Gene3D" id="3.10.20.70">
    <property type="entry name" value="Glutamine synthetase, N-terminal domain"/>
    <property type="match status" value="1"/>
</dbReference>
<dbReference type="PROSITE" id="PS51986">
    <property type="entry name" value="GS_BETA_GRASP"/>
    <property type="match status" value="1"/>
</dbReference>
<dbReference type="Proteomes" id="UP000663505">
    <property type="component" value="Chromosome"/>
</dbReference>
<feature type="domain" description="GS beta-grasp" evidence="5">
    <location>
        <begin position="16"/>
        <end position="111"/>
    </location>
</feature>
<dbReference type="PROSITE" id="PS51987">
    <property type="entry name" value="GS_CATALYTIC"/>
    <property type="match status" value="1"/>
</dbReference>
<sequence length="448" mass="49651">MNNVSKEDIRKVIRDEGIEVIRVVFNDIVNVGRARNIPAKVFLDDVLENGVQYPSAMFSVDTAANFVLAAGAGFAGGYGSWMLKVDPATFTVLPWVEKTARVIADVYTLDGEPVSVYPRGVMQKVIRELESEGYSTFGAAELEFYVFRELSDAGYNPTWTGLQCYSEVKQSEVDALLWDMVVPFNSLGIQVEAANTEYGPGQFEISMKPKSGLGQADAAFYYKNSVKELMKKKGLLATFMTKPLSGKSGSGAHFHHSLYHLDTGKNAFYDANDKYGMSNVFKHFIAGQLAHSKAICALANPSINSYRRIRPYTFAPSNITWGFENRMCLIRVPHARGQATHLENRMPGADNNPYLMMAAMYAAGLDGIRNKTPLPDPVLNEDAYAITGEGQLPTSLEQALEALKADEALHKYLGADVINAFIALKTNELSRFNDYVTPWEVEEYSELF</sequence>
<dbReference type="Pfam" id="PF00120">
    <property type="entry name" value="Gln-synt_C"/>
    <property type="match status" value="1"/>
</dbReference>
<dbReference type="KEGG" id="afx:JZ786_21060"/>
<evidence type="ECO:0000256" key="1">
    <source>
        <dbReference type="ARBA" id="ARBA00009897"/>
    </source>
</evidence>
<proteinExistence type="inferred from homology"/>
<dbReference type="SMART" id="SM01230">
    <property type="entry name" value="Gln-synt_C"/>
    <property type="match status" value="1"/>
</dbReference>
<dbReference type="EC" id="6.3.1.2" evidence="2"/>
<dbReference type="InterPro" id="IPR014746">
    <property type="entry name" value="Gln_synth/guanido_kin_cat_dom"/>
</dbReference>
<evidence type="ECO:0000313" key="8">
    <source>
        <dbReference type="Proteomes" id="UP000663505"/>
    </source>
</evidence>
<evidence type="ECO:0000256" key="2">
    <source>
        <dbReference type="ARBA" id="ARBA00012937"/>
    </source>
</evidence>
<dbReference type="SUPFAM" id="SSF54368">
    <property type="entry name" value="Glutamine synthetase, N-terminal domain"/>
    <property type="match status" value="1"/>
</dbReference>
<dbReference type="EMBL" id="CP071182">
    <property type="protein sequence ID" value="QSO46890.1"/>
    <property type="molecule type" value="Genomic_DNA"/>
</dbReference>
<dbReference type="InterPro" id="IPR036651">
    <property type="entry name" value="Gln_synt_N_sf"/>
</dbReference>
<evidence type="ECO:0000259" key="5">
    <source>
        <dbReference type="PROSITE" id="PS51986"/>
    </source>
</evidence>
<dbReference type="GO" id="GO:0006542">
    <property type="term" value="P:glutamine biosynthetic process"/>
    <property type="evidence" value="ECO:0007669"/>
    <property type="project" value="InterPro"/>
</dbReference>
<protein>
    <recommendedName>
        <fullName evidence="2">glutamine synthetase</fullName>
        <ecNumber evidence="2">6.3.1.2</ecNumber>
    </recommendedName>
</protein>
<dbReference type="PANTHER" id="PTHR43407">
    <property type="entry name" value="GLUTAMINE SYNTHETASE"/>
    <property type="match status" value="1"/>
</dbReference>
<dbReference type="GO" id="GO:0016020">
    <property type="term" value="C:membrane"/>
    <property type="evidence" value="ECO:0007669"/>
    <property type="project" value="TreeGrafter"/>
</dbReference>
<dbReference type="InterPro" id="IPR008147">
    <property type="entry name" value="Gln_synt_N"/>
</dbReference>
<comment type="similarity">
    <text evidence="1 3 4">Belongs to the glutamine synthetase family.</text>
</comment>
<evidence type="ECO:0000313" key="7">
    <source>
        <dbReference type="EMBL" id="QSO46890.1"/>
    </source>
</evidence>
<dbReference type="RefSeq" id="WP_206656251.1">
    <property type="nucleotide sequence ID" value="NZ_CP071182.1"/>
</dbReference>
<gene>
    <name evidence="7" type="ORF">JZ786_21060</name>
</gene>
<accession>A0A9X7VYD7</accession>
<dbReference type="GO" id="GO:0004356">
    <property type="term" value="F:glutamine synthetase activity"/>
    <property type="evidence" value="ECO:0007669"/>
    <property type="project" value="UniProtKB-EC"/>
</dbReference>
<dbReference type="GO" id="GO:0005737">
    <property type="term" value="C:cytoplasm"/>
    <property type="evidence" value="ECO:0007669"/>
    <property type="project" value="TreeGrafter"/>
</dbReference>
<dbReference type="Gene3D" id="3.30.590.10">
    <property type="entry name" value="Glutamine synthetase/guanido kinase, catalytic domain"/>
    <property type="match status" value="1"/>
</dbReference>
<evidence type="ECO:0000259" key="6">
    <source>
        <dbReference type="PROSITE" id="PS51987"/>
    </source>
</evidence>
<evidence type="ECO:0000256" key="3">
    <source>
        <dbReference type="PROSITE-ProRule" id="PRU01330"/>
    </source>
</evidence>
<evidence type="ECO:0000256" key="4">
    <source>
        <dbReference type="RuleBase" id="RU000384"/>
    </source>
</evidence>